<dbReference type="Gene3D" id="2.30.40.10">
    <property type="entry name" value="Urease, subunit C, domain 1"/>
    <property type="match status" value="1"/>
</dbReference>
<dbReference type="InterPro" id="IPR032466">
    <property type="entry name" value="Metal_Hydrolase"/>
</dbReference>
<sequence length="554" mass="58850">MEGTRVSETGRQQLFVNGTVWLGSEHSDEASLLVVDGQIAAVGTEALELSEAAATAGSVEIVDLDGGFLMPSFGDGHAHPLLGGLEDCGPAVRACRSIDEIVAEVRRYAAAHPEAEWIVGASYDGSLAPNGLFDARWLDEAVPDRPVMLRAWDYHTVWVNSKALELAGIEAATPEPVLGEIPRRADGSPLGTLREWGAIDLVTAVCPAYSLDDRVDALGRATAHYARLGVTWVQDAWVEPADVDTYLEAAARGELSTRINLALLADPRHFPDSLPGMLEARRRVEELGHPLLTAHSVKFFADGVVENETGALLEPYCTGLHDHGMLVWTPEKLAEAVTAVDAAGFQAHIHAIGDAAVRCALDAIEHADRVNGPADRRAVIAHVQLATGDDLERFARLGVIATMQPLWAQLDDLMTKLTLPRLGQERSARQYAMRTLEGLGAPLAFGSDWPVSSAAPLEGIAVAVSRTTGEGEPAGGWIPSETLSIETALAAYSSGVATQAFAGRNDTAWGQIEVGASADLVWLENDPRTVAAASVPAIGIRATYLAGTPTYRAP</sequence>
<dbReference type="EMBL" id="BAABCN010000002">
    <property type="protein sequence ID" value="GAA3866537.1"/>
    <property type="molecule type" value="Genomic_DNA"/>
</dbReference>
<proteinExistence type="predicted"/>
<dbReference type="Gene3D" id="3.20.20.140">
    <property type="entry name" value="Metal-dependent hydrolases"/>
    <property type="match status" value="1"/>
</dbReference>
<dbReference type="SUPFAM" id="SSF51338">
    <property type="entry name" value="Composite domain of metallo-dependent hydrolases"/>
    <property type="match status" value="1"/>
</dbReference>
<organism evidence="2 3">
    <name type="scientific">Leifsonia kafniensis</name>
    <dbReference type="NCBI Taxonomy" id="475957"/>
    <lineage>
        <taxon>Bacteria</taxon>
        <taxon>Bacillati</taxon>
        <taxon>Actinomycetota</taxon>
        <taxon>Actinomycetes</taxon>
        <taxon>Micrococcales</taxon>
        <taxon>Microbacteriaceae</taxon>
        <taxon>Leifsonia</taxon>
    </lineage>
</organism>
<reference evidence="3" key="1">
    <citation type="journal article" date="2019" name="Int. J. Syst. Evol. Microbiol.">
        <title>The Global Catalogue of Microorganisms (GCM) 10K type strain sequencing project: providing services to taxonomists for standard genome sequencing and annotation.</title>
        <authorList>
            <consortium name="The Broad Institute Genomics Platform"/>
            <consortium name="The Broad Institute Genome Sequencing Center for Infectious Disease"/>
            <person name="Wu L."/>
            <person name="Ma J."/>
        </authorList>
    </citation>
    <scope>NUCLEOTIDE SEQUENCE [LARGE SCALE GENOMIC DNA]</scope>
    <source>
        <strain evidence="3">JCM 17021</strain>
    </source>
</reference>
<dbReference type="InterPro" id="IPR013108">
    <property type="entry name" value="Amidohydro_3"/>
</dbReference>
<evidence type="ECO:0000259" key="1">
    <source>
        <dbReference type="Pfam" id="PF07969"/>
    </source>
</evidence>
<keyword evidence="3" id="KW-1185">Reference proteome</keyword>
<protein>
    <submittedName>
        <fullName evidence="2">Amidohydrolase</fullName>
    </submittedName>
</protein>
<dbReference type="Pfam" id="PF07969">
    <property type="entry name" value="Amidohydro_3"/>
    <property type="match status" value="1"/>
</dbReference>
<evidence type="ECO:0000313" key="2">
    <source>
        <dbReference type="EMBL" id="GAA3866537.1"/>
    </source>
</evidence>
<comment type="caution">
    <text evidence="2">The sequence shown here is derived from an EMBL/GenBank/DDBJ whole genome shotgun (WGS) entry which is preliminary data.</text>
</comment>
<dbReference type="PANTHER" id="PTHR22642">
    <property type="entry name" value="IMIDAZOLONEPROPIONASE"/>
    <property type="match status" value="1"/>
</dbReference>
<dbReference type="CDD" id="cd01300">
    <property type="entry name" value="YtcJ_like"/>
    <property type="match status" value="1"/>
</dbReference>
<gene>
    <name evidence="2" type="ORF">GCM10022381_07690</name>
</gene>
<dbReference type="Proteomes" id="UP001501803">
    <property type="component" value="Unassembled WGS sequence"/>
</dbReference>
<accession>A0ABP7K5G3</accession>
<name>A0ABP7K5G3_9MICO</name>
<dbReference type="SUPFAM" id="SSF51556">
    <property type="entry name" value="Metallo-dependent hydrolases"/>
    <property type="match status" value="1"/>
</dbReference>
<dbReference type="InterPro" id="IPR011059">
    <property type="entry name" value="Metal-dep_hydrolase_composite"/>
</dbReference>
<feature type="domain" description="Amidohydrolase 3" evidence="1">
    <location>
        <begin position="60"/>
        <end position="551"/>
    </location>
</feature>
<dbReference type="PANTHER" id="PTHR22642:SF2">
    <property type="entry name" value="PROTEIN LONG AFTER FAR-RED 3"/>
    <property type="match status" value="1"/>
</dbReference>
<dbReference type="InterPro" id="IPR033932">
    <property type="entry name" value="YtcJ-like"/>
</dbReference>
<dbReference type="Gene3D" id="3.10.310.70">
    <property type="match status" value="1"/>
</dbReference>
<evidence type="ECO:0000313" key="3">
    <source>
        <dbReference type="Proteomes" id="UP001501803"/>
    </source>
</evidence>